<dbReference type="InterPro" id="IPR051249">
    <property type="entry name" value="NLRP_Inflammasome"/>
</dbReference>
<dbReference type="GeneTree" id="ENSGT00940000164898"/>
<sequence>MASTIRQVLQHSLEDLSKDELKKFCASLLDRERGRASGQRRALEDKDEVGIADVLVSTFTDAKAGSVMVETLRDIECNHIAVKLEAKLKSKVESAGSRPSANSTPSLNVVILARPGEHFVDKHRSALIQRIRRIAPILDKLLDRKVLSQEEYDAIMAKGTPQDQARLLYSGALTASGTTGKDIFLSVLEESEVHLLEDLRRS</sequence>
<evidence type="ECO:0000313" key="10">
    <source>
        <dbReference type="Proteomes" id="UP000694546"/>
    </source>
</evidence>
<keyword evidence="6" id="KW-1271">Inflammasome</keyword>
<dbReference type="InterPro" id="IPR001315">
    <property type="entry name" value="CARD"/>
</dbReference>
<evidence type="ECO:0000256" key="5">
    <source>
        <dbReference type="ARBA" id="ARBA00023198"/>
    </source>
</evidence>
<comment type="subcellular location">
    <subcellularLocation>
        <location evidence="1">Inflammasome</location>
    </subcellularLocation>
</comment>
<feature type="domain" description="Pyrin" evidence="8">
    <location>
        <begin position="1"/>
        <end position="94"/>
    </location>
</feature>
<keyword evidence="4" id="KW-0391">Immunity</keyword>
<dbReference type="Proteomes" id="UP000694546">
    <property type="component" value="Chromosome 11"/>
</dbReference>
<dbReference type="AlphaFoldDB" id="A0A8C5B7N5"/>
<dbReference type="Gene3D" id="1.10.533.10">
    <property type="entry name" value="Death Domain, Fas"/>
    <property type="match status" value="2"/>
</dbReference>
<keyword evidence="10" id="KW-1185">Reference proteome</keyword>
<dbReference type="SUPFAM" id="SSF47986">
    <property type="entry name" value="DEATH domain"/>
    <property type="match status" value="2"/>
</dbReference>
<dbReference type="CDD" id="cd08330">
    <property type="entry name" value="CARD_ASC_NALP1"/>
    <property type="match status" value="1"/>
</dbReference>
<dbReference type="PANTHER" id="PTHR46985">
    <property type="entry name" value="NACHT, LRR AND PYD DOMAINS-CONTAINING PROTEIN 1"/>
    <property type="match status" value="1"/>
</dbReference>
<dbReference type="Pfam" id="PF00619">
    <property type="entry name" value="CARD"/>
    <property type="match status" value="1"/>
</dbReference>
<dbReference type="GO" id="GO:0042981">
    <property type="term" value="P:regulation of apoptotic process"/>
    <property type="evidence" value="ECO:0007669"/>
    <property type="project" value="InterPro"/>
</dbReference>
<proteinExistence type="predicted"/>
<dbReference type="PANTHER" id="PTHR46985:SF2">
    <property type="entry name" value="APOPTOSIS-ASSOCIATED SPECK-LIKE PROTEIN CONTAINING A CARD"/>
    <property type="match status" value="1"/>
</dbReference>
<evidence type="ECO:0000256" key="3">
    <source>
        <dbReference type="ARBA" id="ARBA00022588"/>
    </source>
</evidence>
<dbReference type="InterPro" id="IPR004020">
    <property type="entry name" value="DAPIN"/>
</dbReference>
<evidence type="ECO:0000313" key="9">
    <source>
        <dbReference type="Ensembl" id="ENSGMOP00000043147.1"/>
    </source>
</evidence>
<organism evidence="9 10">
    <name type="scientific">Gadus morhua</name>
    <name type="common">Atlantic cod</name>
    <dbReference type="NCBI Taxonomy" id="8049"/>
    <lineage>
        <taxon>Eukaryota</taxon>
        <taxon>Metazoa</taxon>
        <taxon>Chordata</taxon>
        <taxon>Craniata</taxon>
        <taxon>Vertebrata</taxon>
        <taxon>Euteleostomi</taxon>
        <taxon>Actinopterygii</taxon>
        <taxon>Neopterygii</taxon>
        <taxon>Teleostei</taxon>
        <taxon>Neoteleostei</taxon>
        <taxon>Acanthomorphata</taxon>
        <taxon>Zeiogadaria</taxon>
        <taxon>Gadariae</taxon>
        <taxon>Gadiformes</taxon>
        <taxon>Gadoidei</taxon>
        <taxon>Gadidae</taxon>
        <taxon>Gadus</taxon>
    </lineage>
</organism>
<dbReference type="InterPro" id="IPR033516">
    <property type="entry name" value="CARD8/ASC/NALP1_CARD"/>
</dbReference>
<evidence type="ECO:0000256" key="2">
    <source>
        <dbReference type="ARBA" id="ARBA00022490"/>
    </source>
</evidence>
<dbReference type="InterPro" id="IPR011029">
    <property type="entry name" value="DEATH-like_dom_sf"/>
</dbReference>
<keyword evidence="5" id="KW-0395">Inflammatory response</keyword>
<dbReference type="PROSITE" id="PS50209">
    <property type="entry name" value="CARD"/>
    <property type="match status" value="1"/>
</dbReference>
<dbReference type="PROSITE" id="PS50824">
    <property type="entry name" value="DAPIN"/>
    <property type="match status" value="1"/>
</dbReference>
<accession>A0A8C5B7N5</accession>
<protein>
    <submittedName>
        <fullName evidence="9">PYD and CARD domain containing</fullName>
    </submittedName>
</protein>
<keyword evidence="2" id="KW-0963">Cytoplasm</keyword>
<evidence type="ECO:0000256" key="4">
    <source>
        <dbReference type="ARBA" id="ARBA00022859"/>
    </source>
</evidence>
<keyword evidence="3" id="KW-0399">Innate immunity</keyword>
<reference evidence="9" key="2">
    <citation type="submission" date="2025-09" db="UniProtKB">
        <authorList>
            <consortium name="Ensembl"/>
        </authorList>
    </citation>
    <scope>IDENTIFICATION</scope>
</reference>
<dbReference type="Pfam" id="PF02758">
    <property type="entry name" value="PYRIN"/>
    <property type="match status" value="1"/>
</dbReference>
<dbReference type="GO" id="GO:0061702">
    <property type="term" value="C:canonical inflammasome complex"/>
    <property type="evidence" value="ECO:0007669"/>
    <property type="project" value="UniProtKB-SubCell"/>
</dbReference>
<dbReference type="Ensembl" id="ENSGMOT00000037423.1">
    <property type="protein sequence ID" value="ENSGMOP00000043147.1"/>
    <property type="gene ID" value="ENSGMOG00000031731.1"/>
</dbReference>
<dbReference type="SMART" id="SM01289">
    <property type="entry name" value="PYRIN"/>
    <property type="match status" value="1"/>
</dbReference>
<evidence type="ECO:0000256" key="6">
    <source>
        <dbReference type="ARBA" id="ARBA00023233"/>
    </source>
</evidence>
<evidence type="ECO:0000256" key="1">
    <source>
        <dbReference type="ARBA" id="ARBA00004110"/>
    </source>
</evidence>
<evidence type="ECO:0000259" key="7">
    <source>
        <dbReference type="PROSITE" id="PS50209"/>
    </source>
</evidence>
<dbReference type="GO" id="GO:0045087">
    <property type="term" value="P:innate immune response"/>
    <property type="evidence" value="ECO:0007669"/>
    <property type="project" value="UniProtKB-KW"/>
</dbReference>
<dbReference type="GO" id="GO:0006954">
    <property type="term" value="P:inflammatory response"/>
    <property type="evidence" value="ECO:0007669"/>
    <property type="project" value="UniProtKB-KW"/>
</dbReference>
<name>A0A8C5B7N5_GADMO</name>
<feature type="domain" description="CARD" evidence="7">
    <location>
        <begin position="112"/>
        <end position="202"/>
    </location>
</feature>
<dbReference type="OMA" id="CKPQAER"/>
<evidence type="ECO:0000259" key="8">
    <source>
        <dbReference type="PROSITE" id="PS50824"/>
    </source>
</evidence>
<reference evidence="9" key="1">
    <citation type="submission" date="2025-08" db="UniProtKB">
        <authorList>
            <consortium name="Ensembl"/>
        </authorList>
    </citation>
    <scope>IDENTIFICATION</scope>
</reference>